<proteinExistence type="predicted"/>
<evidence type="ECO:0000313" key="1">
    <source>
        <dbReference type="EMBL" id="SFS61272.1"/>
    </source>
</evidence>
<evidence type="ECO:0000313" key="2">
    <source>
        <dbReference type="Proteomes" id="UP000198660"/>
    </source>
</evidence>
<name>A0A1I6R996_9BACL</name>
<accession>A0A1I6R996</accession>
<dbReference type="Proteomes" id="UP000198660">
    <property type="component" value="Unassembled WGS sequence"/>
</dbReference>
<dbReference type="EMBL" id="FPAA01000004">
    <property type="protein sequence ID" value="SFS61272.1"/>
    <property type="molecule type" value="Genomic_DNA"/>
</dbReference>
<gene>
    <name evidence="1" type="ORF">SAMN05444972_104293</name>
</gene>
<keyword evidence="2" id="KW-1185">Reference proteome</keyword>
<reference evidence="2" key="1">
    <citation type="submission" date="2016-10" db="EMBL/GenBank/DDBJ databases">
        <authorList>
            <person name="Varghese N."/>
            <person name="Submissions S."/>
        </authorList>
    </citation>
    <scope>NUCLEOTIDE SEQUENCE [LARGE SCALE GENOMIC DNA]</scope>
    <source>
        <strain evidence="2">DSM 45789</strain>
    </source>
</reference>
<protein>
    <submittedName>
        <fullName evidence="1">Uncharacterized protein</fullName>
    </submittedName>
</protein>
<dbReference type="AlphaFoldDB" id="A0A1I6R996"/>
<sequence>MYCTKALFHKASHILSYGSFAQQVLISRFRRKILPGVEPATMSPNVIFPNDGNIN</sequence>
<organism evidence="1 2">
    <name type="scientific">Marininema halotolerans</name>
    <dbReference type="NCBI Taxonomy" id="1155944"/>
    <lineage>
        <taxon>Bacteria</taxon>
        <taxon>Bacillati</taxon>
        <taxon>Bacillota</taxon>
        <taxon>Bacilli</taxon>
        <taxon>Bacillales</taxon>
        <taxon>Thermoactinomycetaceae</taxon>
        <taxon>Marininema</taxon>
    </lineage>
</organism>